<dbReference type="EMBL" id="RCXQ01000007">
    <property type="protein sequence ID" value="RYT66714.1"/>
    <property type="molecule type" value="Genomic_DNA"/>
</dbReference>
<dbReference type="Proteomes" id="UP000283585">
    <property type="component" value="Unassembled WGS sequence"/>
</dbReference>
<feature type="transmembrane region" description="Helical" evidence="10">
    <location>
        <begin position="5"/>
        <end position="23"/>
    </location>
</feature>
<evidence type="ECO:0000256" key="10">
    <source>
        <dbReference type="HAMAP-Rule" id="MF_01043"/>
    </source>
</evidence>
<dbReference type="EMBL" id="QSJW01000003">
    <property type="protein sequence ID" value="RHE14003.1"/>
    <property type="molecule type" value="Genomic_DNA"/>
</dbReference>
<evidence type="ECO:0000256" key="5">
    <source>
        <dbReference type="ARBA" id="ARBA00022989"/>
    </source>
</evidence>
<dbReference type="Proteomes" id="UP000261222">
    <property type="component" value="Unassembled WGS sequence"/>
</dbReference>
<keyword evidence="6 10" id="KW-0443">Lipid metabolism</keyword>
<protein>
    <recommendedName>
        <fullName evidence="10">Glycerol-3-phosphate acyltransferase</fullName>
    </recommendedName>
    <alternativeName>
        <fullName evidence="10">Acyl-PO4 G3P acyltransferase</fullName>
    </alternativeName>
    <alternativeName>
        <fullName evidence="10">Acyl-phosphate--glycerol-3-phosphate acyltransferase</fullName>
    </alternativeName>
    <alternativeName>
        <fullName evidence="10">G3P acyltransferase</fullName>
        <shortName evidence="10">GPAT</shortName>
        <ecNumber evidence="10">2.3.1.275</ecNumber>
    </alternativeName>
    <alternativeName>
        <fullName evidence="10">Lysophosphatidic acid synthase</fullName>
        <shortName evidence="10">LPA synthase</shortName>
    </alternativeName>
</protein>
<dbReference type="GO" id="GO:0008654">
    <property type="term" value="P:phospholipid biosynthetic process"/>
    <property type="evidence" value="ECO:0007669"/>
    <property type="project" value="UniProtKB-UniRule"/>
</dbReference>
<dbReference type="EC" id="2.3.1.275" evidence="10"/>
<dbReference type="Proteomes" id="UP000284220">
    <property type="component" value="Unassembled WGS sequence"/>
</dbReference>
<reference evidence="23 24" key="1">
    <citation type="submission" date="2015-09" db="EMBL/GenBank/DDBJ databases">
        <authorList>
            <consortium name="Pathogen Informatics"/>
        </authorList>
    </citation>
    <scope>NUCLEOTIDE SEQUENCE [LARGE SCALE GENOMIC DNA]</scope>
    <source>
        <strain evidence="11 23">2789STDY5608837</strain>
        <strain evidence="12 24">2789STDY5834921</strain>
    </source>
</reference>
<keyword evidence="7 10" id="KW-0472">Membrane</keyword>
<dbReference type="EMBL" id="QSUB01000001">
    <property type="protein sequence ID" value="RGN07766.1"/>
    <property type="molecule type" value="Genomic_DNA"/>
</dbReference>
<keyword evidence="4 10" id="KW-0812">Transmembrane</keyword>
<dbReference type="NCBIfam" id="TIGR00023">
    <property type="entry name" value="glycerol-3-phosphate 1-O-acyltransferase PlsY"/>
    <property type="match status" value="1"/>
</dbReference>
<evidence type="ECO:0000256" key="1">
    <source>
        <dbReference type="ARBA" id="ARBA00022475"/>
    </source>
</evidence>
<evidence type="ECO:0000256" key="9">
    <source>
        <dbReference type="ARBA" id="ARBA00023264"/>
    </source>
</evidence>
<dbReference type="EMBL" id="QRZI01000003">
    <property type="protein sequence ID" value="RGV65119.1"/>
    <property type="molecule type" value="Genomic_DNA"/>
</dbReference>
<evidence type="ECO:0000313" key="23">
    <source>
        <dbReference type="Proteomes" id="UP000095409"/>
    </source>
</evidence>
<dbReference type="OrthoDB" id="9777124at2"/>
<evidence type="ECO:0000313" key="32">
    <source>
        <dbReference type="Proteomes" id="UP000284644"/>
    </source>
</evidence>
<dbReference type="EMBL" id="CYZD01000002">
    <property type="protein sequence ID" value="CUN63437.1"/>
    <property type="molecule type" value="Genomic_DNA"/>
</dbReference>
<evidence type="ECO:0000313" key="13">
    <source>
        <dbReference type="EMBL" id="RGN07766.1"/>
    </source>
</evidence>
<dbReference type="Pfam" id="PF02660">
    <property type="entry name" value="G3P_acyltransf"/>
    <property type="match status" value="1"/>
</dbReference>
<keyword evidence="5 10" id="KW-1133">Transmembrane helix</keyword>
<dbReference type="RefSeq" id="WP_005425007.1">
    <property type="nucleotide sequence ID" value="NZ_CP176627.1"/>
</dbReference>
<accession>A0A173YJK7</accession>
<dbReference type="Proteomes" id="UP000265828">
    <property type="component" value="Unassembled WGS sequence"/>
</dbReference>
<evidence type="ECO:0000313" key="11">
    <source>
        <dbReference type="EMBL" id="CUN63437.1"/>
    </source>
</evidence>
<dbReference type="Proteomes" id="UP000261105">
    <property type="component" value="Unassembled WGS sequence"/>
</dbReference>
<dbReference type="Proteomes" id="UP000095409">
    <property type="component" value="Unassembled WGS sequence"/>
</dbReference>
<evidence type="ECO:0000256" key="2">
    <source>
        <dbReference type="ARBA" id="ARBA00022516"/>
    </source>
</evidence>
<feature type="transmembrane region" description="Helical" evidence="10">
    <location>
        <begin position="173"/>
        <end position="191"/>
    </location>
</feature>
<evidence type="ECO:0000313" key="20">
    <source>
        <dbReference type="EMBL" id="RHE73250.1"/>
    </source>
</evidence>
<evidence type="ECO:0000313" key="29">
    <source>
        <dbReference type="Proteomes" id="UP000283585"/>
    </source>
</evidence>
<dbReference type="GO" id="GO:0005886">
    <property type="term" value="C:plasma membrane"/>
    <property type="evidence" value="ECO:0007669"/>
    <property type="project" value="UniProtKB-SubCell"/>
</dbReference>
<dbReference type="EMBL" id="QRUH01000003">
    <property type="protein sequence ID" value="RGR50017.1"/>
    <property type="molecule type" value="Genomic_DNA"/>
</dbReference>
<comment type="catalytic activity">
    <reaction evidence="10">
        <text>an acyl phosphate + sn-glycerol 3-phosphate = a 1-acyl-sn-glycero-3-phosphate + phosphate</text>
        <dbReference type="Rhea" id="RHEA:34075"/>
        <dbReference type="ChEBI" id="CHEBI:43474"/>
        <dbReference type="ChEBI" id="CHEBI:57597"/>
        <dbReference type="ChEBI" id="CHEBI:57970"/>
        <dbReference type="ChEBI" id="CHEBI:59918"/>
        <dbReference type="EC" id="2.3.1.275"/>
    </reaction>
</comment>
<evidence type="ECO:0000313" key="19">
    <source>
        <dbReference type="EMBL" id="RHE14003.1"/>
    </source>
</evidence>
<evidence type="ECO:0000313" key="28">
    <source>
        <dbReference type="Proteomes" id="UP000265828"/>
    </source>
</evidence>
<evidence type="ECO:0000256" key="3">
    <source>
        <dbReference type="ARBA" id="ARBA00022679"/>
    </source>
</evidence>
<evidence type="ECO:0000256" key="4">
    <source>
        <dbReference type="ARBA" id="ARBA00022692"/>
    </source>
</evidence>
<evidence type="ECO:0000313" key="34">
    <source>
        <dbReference type="Proteomes" id="UP000293506"/>
    </source>
</evidence>
<feature type="transmembrane region" description="Helical" evidence="10">
    <location>
        <begin position="112"/>
        <end position="136"/>
    </location>
</feature>
<evidence type="ECO:0000313" key="17">
    <source>
        <dbReference type="EMBL" id="RGV65119.1"/>
    </source>
</evidence>
<proteinExistence type="inferred from homology"/>
<dbReference type="EMBL" id="QSUZ01000004">
    <property type="protein sequence ID" value="RGN88951.1"/>
    <property type="molecule type" value="Genomic_DNA"/>
</dbReference>
<sequence>MLERLICILIGYVFGLFQTSYIIGKIHKTDIREHGSGNAGTTNALRTFGKKAGAMTLLGDCLKCVFAIVAVRLIFKEKSADILPLLSIYAAAGCVLGHNFPVTLGFRGGKGIAASVGFLIAFDWRLFVLCAIVFFVLFLGTHYVSLCSLSCYLVALIAMIVRGEMGGYGMDRSHTTEMYIVMGFLTVLAFWRHRANIVRLANGTENKVFLGKTKKG</sequence>
<evidence type="ECO:0000313" key="21">
    <source>
        <dbReference type="EMBL" id="RHG17299.1"/>
    </source>
</evidence>
<evidence type="ECO:0000313" key="18">
    <source>
        <dbReference type="EMBL" id="RHC07637.1"/>
    </source>
</evidence>
<reference evidence="22 34" key="3">
    <citation type="journal article" date="2019" name="Science, e1252229">
        <title>Invertible promoters mediate bacterial phase variation, antibiotic resistance, and host adaptation in the gut.</title>
        <authorList>
            <person name="Jiang X."/>
            <person name="Hall A.B."/>
            <person name="Arthur T.D."/>
            <person name="Plichta D.R."/>
            <person name="Covington C.T."/>
            <person name="Poyet M."/>
            <person name="Crothers J."/>
            <person name="Moses P.L."/>
            <person name="Tolonen A.C."/>
            <person name="Vlamakis H."/>
            <person name="Alm E.J."/>
            <person name="Xavier R.J."/>
        </authorList>
    </citation>
    <scope>NUCLEOTIDE SEQUENCE [LARGE SCALE GENOMIC DNA]</scope>
    <source>
        <strain evidence="22">Af_0058</strain>
        <strain evidence="34">af_0058</strain>
    </source>
</reference>
<dbReference type="SMART" id="SM01207">
    <property type="entry name" value="G3P_acyltransf"/>
    <property type="match status" value="1"/>
</dbReference>
<dbReference type="HAMAP" id="MF_01043">
    <property type="entry name" value="PlsY"/>
    <property type="match status" value="1"/>
</dbReference>
<dbReference type="EMBL" id="QSKO01000016">
    <property type="protein sequence ID" value="RHE73250.1"/>
    <property type="molecule type" value="Genomic_DNA"/>
</dbReference>
<evidence type="ECO:0000313" key="24">
    <source>
        <dbReference type="Proteomes" id="UP000095413"/>
    </source>
</evidence>
<comment type="similarity">
    <text evidence="10">Belongs to the PlsY family.</text>
</comment>
<name>A0A173YJK7_9FIRM</name>
<evidence type="ECO:0000313" key="14">
    <source>
        <dbReference type="EMBL" id="RGN88951.1"/>
    </source>
</evidence>
<evidence type="ECO:0000313" key="30">
    <source>
        <dbReference type="Proteomes" id="UP000283928"/>
    </source>
</evidence>
<dbReference type="GeneID" id="79803861"/>
<dbReference type="EMBL" id="QRSS01000001">
    <property type="protein sequence ID" value="RGQ07825.1"/>
    <property type="molecule type" value="Genomic_DNA"/>
</dbReference>
<keyword evidence="8 10" id="KW-0594">Phospholipid biosynthesis</keyword>
<reference evidence="25 26" key="2">
    <citation type="submission" date="2018-08" db="EMBL/GenBank/DDBJ databases">
        <title>A genome reference for cultivated species of the human gut microbiota.</title>
        <authorList>
            <person name="Zou Y."/>
            <person name="Xue W."/>
            <person name="Luo G."/>
        </authorList>
    </citation>
    <scope>NUCLEOTIDE SEQUENCE [LARGE SCALE GENOMIC DNA]</scope>
    <source>
        <strain evidence="17 28">AF14-23</strain>
        <strain evidence="16 33">AF25-21</strain>
        <strain evidence="15 29">AF29-2BH</strain>
        <strain evidence="21 31">AM22-9LB</strain>
        <strain evidence="20 30">AM27-32LB</strain>
        <strain evidence="19 32">AM29-25AC</strain>
        <strain evidence="18 27">AM37-4AC</strain>
        <strain evidence="14 25">OM03-6</strain>
        <strain evidence="13 26">OM06-11AA</strain>
    </source>
</reference>
<dbReference type="EMBL" id="CZBA01000004">
    <property type="protein sequence ID" value="CUP31406.1"/>
    <property type="molecule type" value="Genomic_DNA"/>
</dbReference>
<keyword evidence="2 10" id="KW-0444">Lipid biosynthesis</keyword>
<dbReference type="EMBL" id="QRHZ01000004">
    <property type="protein sequence ID" value="RHG17299.1"/>
    <property type="molecule type" value="Genomic_DNA"/>
</dbReference>
<dbReference type="AlphaFoldDB" id="A0A173YJK7"/>
<feature type="transmembrane region" description="Helical" evidence="10">
    <location>
        <begin position="143"/>
        <end position="161"/>
    </location>
</feature>
<dbReference type="InterPro" id="IPR003811">
    <property type="entry name" value="G3P_acylTferase_PlsY"/>
</dbReference>
<comment type="subunit">
    <text evidence="10">Probably interacts with PlsX.</text>
</comment>
<dbReference type="Proteomes" id="UP000284644">
    <property type="component" value="Unassembled WGS sequence"/>
</dbReference>
<dbReference type="Proteomes" id="UP000095413">
    <property type="component" value="Unassembled WGS sequence"/>
</dbReference>
<dbReference type="Proteomes" id="UP000285839">
    <property type="component" value="Unassembled WGS sequence"/>
</dbReference>
<evidence type="ECO:0000313" key="22">
    <source>
        <dbReference type="EMBL" id="RYT66714.1"/>
    </source>
</evidence>
<feature type="transmembrane region" description="Helical" evidence="10">
    <location>
        <begin position="52"/>
        <end position="75"/>
    </location>
</feature>
<evidence type="ECO:0000313" key="26">
    <source>
        <dbReference type="Proteomes" id="UP000261222"/>
    </source>
</evidence>
<evidence type="ECO:0000313" key="25">
    <source>
        <dbReference type="Proteomes" id="UP000261105"/>
    </source>
</evidence>
<feature type="transmembrane region" description="Helical" evidence="10">
    <location>
        <begin position="82"/>
        <end position="100"/>
    </location>
</feature>
<keyword evidence="9 10" id="KW-1208">Phospholipid metabolism</keyword>
<comment type="subcellular location">
    <subcellularLocation>
        <location evidence="10">Cell membrane</location>
        <topology evidence="10">Multi-pass membrane protein</topology>
    </subcellularLocation>
</comment>
<evidence type="ECO:0000313" key="16">
    <source>
        <dbReference type="EMBL" id="RGR50017.1"/>
    </source>
</evidence>
<dbReference type="EMBL" id="QSHL01000004">
    <property type="protein sequence ID" value="RHC07637.1"/>
    <property type="molecule type" value="Genomic_DNA"/>
</dbReference>
<evidence type="ECO:0000313" key="27">
    <source>
        <dbReference type="Proteomes" id="UP000265808"/>
    </source>
</evidence>
<dbReference type="Proteomes" id="UP000283928">
    <property type="component" value="Unassembled WGS sequence"/>
</dbReference>
<organism evidence="11 23">
    <name type="scientific">Blautia obeum</name>
    <dbReference type="NCBI Taxonomy" id="40520"/>
    <lineage>
        <taxon>Bacteria</taxon>
        <taxon>Bacillati</taxon>
        <taxon>Bacillota</taxon>
        <taxon>Clostridia</taxon>
        <taxon>Lachnospirales</taxon>
        <taxon>Lachnospiraceae</taxon>
        <taxon>Blautia</taxon>
    </lineage>
</organism>
<evidence type="ECO:0000313" key="33">
    <source>
        <dbReference type="Proteomes" id="UP000285839"/>
    </source>
</evidence>
<dbReference type="PANTHER" id="PTHR30309:SF0">
    <property type="entry name" value="GLYCEROL-3-PHOSPHATE ACYLTRANSFERASE-RELATED"/>
    <property type="match status" value="1"/>
</dbReference>
<evidence type="ECO:0000256" key="7">
    <source>
        <dbReference type="ARBA" id="ARBA00023136"/>
    </source>
</evidence>
<dbReference type="Proteomes" id="UP000265808">
    <property type="component" value="Unassembled WGS sequence"/>
</dbReference>
<evidence type="ECO:0000313" key="15">
    <source>
        <dbReference type="EMBL" id="RGQ07825.1"/>
    </source>
</evidence>
<dbReference type="PANTHER" id="PTHR30309">
    <property type="entry name" value="INNER MEMBRANE PROTEIN YGIH"/>
    <property type="match status" value="1"/>
</dbReference>
<gene>
    <name evidence="10 11" type="primary">plsY</name>
    <name evidence="21" type="ORF">DW272_09655</name>
    <name evidence="20" type="ORF">DW723_11525</name>
    <name evidence="19" type="ORF">DW767_05645</name>
    <name evidence="18" type="ORF">DW859_08260</name>
    <name evidence="17" type="ORF">DWW07_05580</name>
    <name evidence="16" type="ORF">DWY46_06290</name>
    <name evidence="15" type="ORF">DWZ12_01110</name>
    <name evidence="14" type="ORF">DXB38_04530</name>
    <name evidence="13" type="ORF">DXB81_04510</name>
    <name evidence="22" type="ORF">EAI82_09200</name>
    <name evidence="11" type="ORF">ERS852394_00623</name>
    <name evidence="12" type="ORF">ERS852533_00954</name>
</gene>
<evidence type="ECO:0000313" key="12">
    <source>
        <dbReference type="EMBL" id="CUP31406.1"/>
    </source>
</evidence>
<comment type="function">
    <text evidence="10">Catalyzes the transfer of an acyl group from acyl-phosphate (acyl-PO(4)) to glycerol-3-phosphate (G3P) to form lysophosphatidic acid (LPA). This enzyme utilizes acyl-phosphate as fatty acyl donor, but not acyl-CoA or acyl-ACP.</text>
</comment>
<keyword evidence="11" id="KW-0012">Acyltransferase</keyword>
<dbReference type="GO" id="GO:0043772">
    <property type="term" value="F:acyl-phosphate glycerol-3-phosphate acyltransferase activity"/>
    <property type="evidence" value="ECO:0007669"/>
    <property type="project" value="UniProtKB-UniRule"/>
</dbReference>
<keyword evidence="3 10" id="KW-0808">Transferase</keyword>
<dbReference type="Proteomes" id="UP000293506">
    <property type="component" value="Unassembled WGS sequence"/>
</dbReference>
<dbReference type="UniPathway" id="UPA00085"/>
<comment type="pathway">
    <text evidence="10">Lipid metabolism; phospholipid metabolism.</text>
</comment>
<evidence type="ECO:0000256" key="6">
    <source>
        <dbReference type="ARBA" id="ARBA00023098"/>
    </source>
</evidence>
<evidence type="ECO:0000256" key="8">
    <source>
        <dbReference type="ARBA" id="ARBA00023209"/>
    </source>
</evidence>
<evidence type="ECO:0000313" key="31">
    <source>
        <dbReference type="Proteomes" id="UP000284220"/>
    </source>
</evidence>
<keyword evidence="1 10" id="KW-1003">Cell membrane</keyword>